<keyword evidence="3" id="KW-0564">Palmitate</keyword>
<evidence type="ECO:0000256" key="4">
    <source>
        <dbReference type="ARBA" id="ARBA00023288"/>
    </source>
</evidence>
<reference evidence="7" key="2">
    <citation type="submission" date="2023-01" db="EMBL/GenBank/DDBJ databases">
        <title>Draft genome sequence of Devosia yakushimensis strain NBRC 103855.</title>
        <authorList>
            <person name="Sun Q."/>
            <person name="Mori K."/>
        </authorList>
    </citation>
    <scope>NUCLEOTIDE SEQUENCE</scope>
    <source>
        <strain evidence="7">NBRC 103855</strain>
    </source>
</reference>
<evidence type="ECO:0000313" key="7">
    <source>
        <dbReference type="EMBL" id="GLQ08816.1"/>
    </source>
</evidence>
<evidence type="ECO:0000256" key="2">
    <source>
        <dbReference type="ARBA" id="ARBA00023136"/>
    </source>
</evidence>
<proteinExistence type="predicted"/>
<evidence type="ECO:0000256" key="5">
    <source>
        <dbReference type="SAM" id="SignalP"/>
    </source>
</evidence>
<dbReference type="Proteomes" id="UP001161406">
    <property type="component" value="Unassembled WGS sequence"/>
</dbReference>
<feature type="chain" id="PRO_5045711698" description="C-type lysozyme inhibitor domain-containing protein" evidence="5">
    <location>
        <begin position="22"/>
        <end position="131"/>
    </location>
</feature>
<dbReference type="Gene3D" id="2.40.128.200">
    <property type="match status" value="1"/>
</dbReference>
<accession>A0ABQ5UE42</accession>
<comment type="caution">
    <text evidence="7">The sequence shown here is derived from an EMBL/GenBank/DDBJ whole genome shotgun (WGS) entry which is preliminary data.</text>
</comment>
<dbReference type="EMBL" id="BSNG01000001">
    <property type="protein sequence ID" value="GLQ08816.1"/>
    <property type="molecule type" value="Genomic_DNA"/>
</dbReference>
<evidence type="ECO:0000256" key="1">
    <source>
        <dbReference type="ARBA" id="ARBA00022729"/>
    </source>
</evidence>
<evidence type="ECO:0000256" key="3">
    <source>
        <dbReference type="ARBA" id="ARBA00023139"/>
    </source>
</evidence>
<keyword evidence="1 5" id="KW-0732">Signal</keyword>
<protein>
    <recommendedName>
        <fullName evidence="6">C-type lysozyme inhibitor domain-containing protein</fullName>
    </recommendedName>
</protein>
<feature type="domain" description="C-type lysozyme inhibitor" evidence="6">
    <location>
        <begin position="48"/>
        <end position="112"/>
    </location>
</feature>
<evidence type="ECO:0000313" key="8">
    <source>
        <dbReference type="Proteomes" id="UP001161406"/>
    </source>
</evidence>
<keyword evidence="2" id="KW-0472">Membrane</keyword>
<dbReference type="SUPFAM" id="SSF141488">
    <property type="entry name" value="YdhA-like"/>
    <property type="match status" value="1"/>
</dbReference>
<feature type="signal peptide" evidence="5">
    <location>
        <begin position="1"/>
        <end position="21"/>
    </location>
</feature>
<organism evidence="7 8">
    <name type="scientific">Devosia yakushimensis</name>
    <dbReference type="NCBI Taxonomy" id="470028"/>
    <lineage>
        <taxon>Bacteria</taxon>
        <taxon>Pseudomonadati</taxon>
        <taxon>Pseudomonadota</taxon>
        <taxon>Alphaproteobacteria</taxon>
        <taxon>Hyphomicrobiales</taxon>
        <taxon>Devosiaceae</taxon>
        <taxon>Devosia</taxon>
    </lineage>
</organism>
<dbReference type="RefSeq" id="WP_284388040.1">
    <property type="nucleotide sequence ID" value="NZ_BSNG01000001.1"/>
</dbReference>
<name>A0ABQ5UE42_9HYPH</name>
<gene>
    <name evidence="7" type="ORF">GCM10007913_07480</name>
</gene>
<dbReference type="InterPro" id="IPR036328">
    <property type="entry name" value="MliC_sf"/>
</dbReference>
<dbReference type="Pfam" id="PF09864">
    <property type="entry name" value="MliC"/>
    <property type="match status" value="1"/>
</dbReference>
<keyword evidence="4" id="KW-0449">Lipoprotein</keyword>
<reference evidence="7" key="1">
    <citation type="journal article" date="2014" name="Int. J. Syst. Evol. Microbiol.">
        <title>Complete genome of a new Firmicutes species belonging to the dominant human colonic microbiota ('Ruminococcus bicirculans') reveals two chromosomes and a selective capacity to utilize plant glucans.</title>
        <authorList>
            <consortium name="NISC Comparative Sequencing Program"/>
            <person name="Wegmann U."/>
            <person name="Louis P."/>
            <person name="Goesmann A."/>
            <person name="Henrissat B."/>
            <person name="Duncan S.H."/>
            <person name="Flint H.J."/>
        </authorList>
    </citation>
    <scope>NUCLEOTIDE SEQUENCE</scope>
    <source>
        <strain evidence="7">NBRC 103855</strain>
    </source>
</reference>
<keyword evidence="8" id="KW-1185">Reference proteome</keyword>
<dbReference type="InterPro" id="IPR018660">
    <property type="entry name" value="MliC"/>
</dbReference>
<evidence type="ECO:0000259" key="6">
    <source>
        <dbReference type="Pfam" id="PF09864"/>
    </source>
</evidence>
<sequence length="131" mass="13503">MTTMTKTILAAVLLLAGAATAAHGVEASLSITLGTDASADIQKRTVNYECGDGAPISADYINASPNFLALLNVPEETEKLVFASTVSASGVRYVSGKWAWWTQGPEASLYDTTLGEDAAAVSTCSEASDAP</sequence>